<organism evidence="7 8">
    <name type="scientific">Metarhizium robertsii</name>
    <dbReference type="NCBI Taxonomy" id="568076"/>
    <lineage>
        <taxon>Eukaryota</taxon>
        <taxon>Fungi</taxon>
        <taxon>Dikarya</taxon>
        <taxon>Ascomycota</taxon>
        <taxon>Pezizomycotina</taxon>
        <taxon>Sordariomycetes</taxon>
        <taxon>Hypocreomycetidae</taxon>
        <taxon>Hypocreales</taxon>
        <taxon>Clavicipitaceae</taxon>
        <taxon>Metarhizium</taxon>
    </lineage>
</organism>
<comment type="subcellular location">
    <subcellularLocation>
        <location evidence="1">Membrane</location>
        <topology evidence="1">Multi-pass membrane protein</topology>
    </subcellularLocation>
</comment>
<dbReference type="GO" id="GO:0016020">
    <property type="term" value="C:membrane"/>
    <property type="evidence" value="ECO:0007669"/>
    <property type="project" value="UniProtKB-SubCell"/>
</dbReference>
<proteinExistence type="inferred from homology"/>
<evidence type="ECO:0000256" key="2">
    <source>
        <dbReference type="ARBA" id="ARBA00022692"/>
    </source>
</evidence>
<feature type="transmembrane region" description="Helical" evidence="6">
    <location>
        <begin position="138"/>
        <end position="156"/>
    </location>
</feature>
<dbReference type="PANTHER" id="PTHR35042:SF1">
    <property type="entry name" value="DUF1772-DOMAIN-CONTAINING PROTEIN"/>
    <property type="match status" value="1"/>
</dbReference>
<comment type="caution">
    <text evidence="7">The sequence shown here is derived from an EMBL/GenBank/DDBJ whole genome shotgun (WGS) entry which is preliminary data.</text>
</comment>
<evidence type="ECO:0000256" key="4">
    <source>
        <dbReference type="ARBA" id="ARBA00023136"/>
    </source>
</evidence>
<evidence type="ECO:0000256" key="3">
    <source>
        <dbReference type="ARBA" id="ARBA00022989"/>
    </source>
</evidence>
<accession>A0A014PMX5</accession>
<dbReference type="eggNOG" id="ENOG502RHQ4">
    <property type="taxonomic scope" value="Eukaryota"/>
</dbReference>
<dbReference type="EMBL" id="JELW01000028">
    <property type="protein sequence ID" value="EXU98262.1"/>
    <property type="molecule type" value="Genomic_DNA"/>
</dbReference>
<feature type="transmembrane region" description="Helical" evidence="6">
    <location>
        <begin position="52"/>
        <end position="73"/>
    </location>
</feature>
<gene>
    <name evidence="7" type="ORF">X797_008652</name>
</gene>
<reference evidence="7 8" key="1">
    <citation type="submission" date="2014-02" db="EMBL/GenBank/DDBJ databases">
        <title>The genome sequence of the entomopathogenic fungus Metarhizium robertsii ARSEF 2575.</title>
        <authorList>
            <person name="Giuliano Garisto Donzelli B."/>
            <person name="Roe B.A."/>
            <person name="Macmil S.L."/>
            <person name="Krasnoff S.B."/>
            <person name="Gibson D.M."/>
        </authorList>
    </citation>
    <scope>NUCLEOTIDE SEQUENCE [LARGE SCALE GENOMIC DNA]</scope>
    <source>
        <strain evidence="7 8">ARSEF 2575</strain>
    </source>
</reference>
<protein>
    <submittedName>
        <fullName evidence="7">DUF1772 domain protein</fullName>
    </submittedName>
</protein>
<dbReference type="HOGENOM" id="CLU_105974_0_1_1"/>
<evidence type="ECO:0000256" key="5">
    <source>
        <dbReference type="ARBA" id="ARBA00034313"/>
    </source>
</evidence>
<keyword evidence="4 6" id="KW-0472">Membrane</keyword>
<sequence>MATYQLPPLVAVAAGIVGSSWMSGAIASLSVIGVPTAQQVAKSSVLVWHGLFSNGMALMPKCAVATALSYSYAAYGLRGQESAKACLLSAGLVVAIIPFTLVFMSSTNASLLGAVKGTASLSAGEVSGLIRKWGYLNLARSLLPLVGGVVALSSLMKHGGILARDGGLAM</sequence>
<evidence type="ECO:0000256" key="1">
    <source>
        <dbReference type="ARBA" id="ARBA00004141"/>
    </source>
</evidence>
<keyword evidence="2 6" id="KW-0812">Transmembrane</keyword>
<feature type="transmembrane region" description="Helical" evidence="6">
    <location>
        <begin position="85"/>
        <end position="104"/>
    </location>
</feature>
<dbReference type="Proteomes" id="UP000030151">
    <property type="component" value="Unassembled WGS sequence"/>
</dbReference>
<comment type="similarity">
    <text evidence="5">Belongs to the anthrone oxygenase family.</text>
</comment>
<dbReference type="OrthoDB" id="4936790at2759"/>
<feature type="transmembrane region" description="Helical" evidence="6">
    <location>
        <begin position="9"/>
        <end position="32"/>
    </location>
</feature>
<dbReference type="InterPro" id="IPR013901">
    <property type="entry name" value="Anthrone_oxy"/>
</dbReference>
<evidence type="ECO:0000256" key="6">
    <source>
        <dbReference type="SAM" id="Phobius"/>
    </source>
</evidence>
<name>A0A014PMX5_9HYPO</name>
<keyword evidence="3 6" id="KW-1133">Transmembrane helix</keyword>
<evidence type="ECO:0000313" key="7">
    <source>
        <dbReference type="EMBL" id="EXU98262.1"/>
    </source>
</evidence>
<dbReference type="PANTHER" id="PTHR35042">
    <property type="entry name" value="ANTHRONE OXYGENASE ENCC"/>
    <property type="match status" value="1"/>
</dbReference>
<dbReference type="AlphaFoldDB" id="A0A014PMX5"/>
<dbReference type="Pfam" id="PF08592">
    <property type="entry name" value="Anthrone_oxy"/>
    <property type="match status" value="1"/>
</dbReference>
<evidence type="ECO:0000313" key="8">
    <source>
        <dbReference type="Proteomes" id="UP000030151"/>
    </source>
</evidence>